<dbReference type="InterPro" id="IPR006129">
    <property type="entry name" value="AdhesinB"/>
</dbReference>
<name>A0ABS2FY90_9FIRM</name>
<dbReference type="InterPro" id="IPR050492">
    <property type="entry name" value="Bact_metal-bind_prot9"/>
</dbReference>
<dbReference type="PANTHER" id="PTHR42953">
    <property type="entry name" value="HIGH-AFFINITY ZINC UPTAKE SYSTEM PROTEIN ZNUA-RELATED"/>
    <property type="match status" value="1"/>
</dbReference>
<reference evidence="5 6" key="1">
    <citation type="journal article" date="2021" name="Sci. Rep.">
        <title>The distribution of antibiotic resistance genes in chicken gut microbiota commensals.</title>
        <authorList>
            <person name="Juricova H."/>
            <person name="Matiasovicova J."/>
            <person name="Kubasova T."/>
            <person name="Cejkova D."/>
            <person name="Rychlik I."/>
        </authorList>
    </citation>
    <scope>NUCLEOTIDE SEQUENCE [LARGE SCALE GENOMIC DNA]</scope>
    <source>
        <strain evidence="5 6">An411</strain>
    </source>
</reference>
<accession>A0ABS2FY90</accession>
<keyword evidence="3" id="KW-0732">Signal</keyword>
<keyword evidence="6" id="KW-1185">Reference proteome</keyword>
<dbReference type="SUPFAM" id="SSF53807">
    <property type="entry name" value="Helical backbone' metal receptor"/>
    <property type="match status" value="1"/>
</dbReference>
<protein>
    <submittedName>
        <fullName evidence="5">Zinc ABC transporter substrate-binding protein</fullName>
    </submittedName>
</protein>
<comment type="similarity">
    <text evidence="1 4">Belongs to the bacterial solute-binding protein 9 family.</text>
</comment>
<evidence type="ECO:0000256" key="1">
    <source>
        <dbReference type="ARBA" id="ARBA00011028"/>
    </source>
</evidence>
<comment type="caution">
    <text evidence="5">The sequence shown here is derived from an EMBL/GenBank/DDBJ whole genome shotgun (WGS) entry which is preliminary data.</text>
</comment>
<sequence length="314" mass="34347">MAMLLALSACGQRPAEDRDPDKLTVVATVFPAYDFARAAGGDLAEVQLLLPPGTESHSYEPTPADILAVQDCDLFLYLGGESDTWVETILESVDLRGESLRMVDCVPLLEEETVEGMESYEDGHDHEHDHSEAPGLGEVVGYDEHVWTSPQNAAAITRAIGDTLAALDPANAGTYAANAEDYAARIEKLDQEFADFFAGAGDRTIVFGDRFPLRYFAEEFDIDYYAAFPGCSTQTEPSAATIAFLTDKVRQEHIPTVWYIEFSNHLVADSIAESAGVRTAMFHTCHNVSAADLEAGATYVSLMEQNLETLREYL</sequence>
<gene>
    <name evidence="5" type="ORF">H9X91_12805</name>
</gene>
<dbReference type="PRINTS" id="PR00690">
    <property type="entry name" value="ADHESNFAMILY"/>
</dbReference>
<proteinExistence type="inferred from homology"/>
<evidence type="ECO:0000313" key="6">
    <source>
        <dbReference type="Proteomes" id="UP000719500"/>
    </source>
</evidence>
<dbReference type="Proteomes" id="UP000719500">
    <property type="component" value="Unassembled WGS sequence"/>
</dbReference>
<organism evidence="5 6">
    <name type="scientific">Oscillibacter valericigenes</name>
    <dbReference type="NCBI Taxonomy" id="351091"/>
    <lineage>
        <taxon>Bacteria</taxon>
        <taxon>Bacillati</taxon>
        <taxon>Bacillota</taxon>
        <taxon>Clostridia</taxon>
        <taxon>Eubacteriales</taxon>
        <taxon>Oscillospiraceae</taxon>
        <taxon>Oscillibacter</taxon>
    </lineage>
</organism>
<dbReference type="InterPro" id="IPR006127">
    <property type="entry name" value="ZnuA-like"/>
</dbReference>
<evidence type="ECO:0000256" key="4">
    <source>
        <dbReference type="RuleBase" id="RU003512"/>
    </source>
</evidence>
<dbReference type="PRINTS" id="PR00691">
    <property type="entry name" value="ADHESINB"/>
</dbReference>
<evidence type="ECO:0000313" key="5">
    <source>
        <dbReference type="EMBL" id="MBM6852315.1"/>
    </source>
</evidence>
<dbReference type="InterPro" id="IPR006128">
    <property type="entry name" value="Lipoprotein_PsaA-like"/>
</dbReference>
<dbReference type="Gene3D" id="3.40.50.1980">
    <property type="entry name" value="Nitrogenase molybdenum iron protein domain"/>
    <property type="match status" value="2"/>
</dbReference>
<dbReference type="Pfam" id="PF01297">
    <property type="entry name" value="ZnuA"/>
    <property type="match status" value="1"/>
</dbReference>
<evidence type="ECO:0000256" key="2">
    <source>
        <dbReference type="ARBA" id="ARBA00022448"/>
    </source>
</evidence>
<dbReference type="EMBL" id="JACSNX010000028">
    <property type="protein sequence ID" value="MBM6852315.1"/>
    <property type="molecule type" value="Genomic_DNA"/>
</dbReference>
<keyword evidence="2 4" id="KW-0813">Transport</keyword>
<evidence type="ECO:0000256" key="3">
    <source>
        <dbReference type="ARBA" id="ARBA00022729"/>
    </source>
</evidence>
<dbReference type="PANTHER" id="PTHR42953:SF3">
    <property type="entry name" value="HIGH-AFFINITY ZINC UPTAKE SYSTEM PROTEIN ZNUA"/>
    <property type="match status" value="1"/>
</dbReference>